<dbReference type="Pfam" id="PF00440">
    <property type="entry name" value="TetR_N"/>
    <property type="match status" value="1"/>
</dbReference>
<evidence type="ECO:0000313" key="7">
    <source>
        <dbReference type="EMBL" id="EMF21684.1"/>
    </source>
</evidence>
<feature type="compositionally biased region" description="Low complexity" evidence="5">
    <location>
        <begin position="244"/>
        <end position="254"/>
    </location>
</feature>
<dbReference type="InterPro" id="IPR025996">
    <property type="entry name" value="MT1864/Rv1816-like_C"/>
</dbReference>
<organism evidence="7 8">
    <name type="scientific">Streptomyces gancidicus BKS 13-15</name>
    <dbReference type="NCBI Taxonomy" id="1284664"/>
    <lineage>
        <taxon>Bacteria</taxon>
        <taxon>Bacillati</taxon>
        <taxon>Actinomycetota</taxon>
        <taxon>Actinomycetes</taxon>
        <taxon>Kitasatosporales</taxon>
        <taxon>Streptomycetaceae</taxon>
        <taxon>Streptomyces</taxon>
        <taxon>Streptomyces pseudogriseolus group</taxon>
    </lineage>
</organism>
<dbReference type="AlphaFoldDB" id="M3BD24"/>
<dbReference type="InterPro" id="IPR001647">
    <property type="entry name" value="HTH_TetR"/>
</dbReference>
<feature type="compositionally biased region" description="Pro residues" evidence="5">
    <location>
        <begin position="216"/>
        <end position="240"/>
    </location>
</feature>
<evidence type="ECO:0000313" key="8">
    <source>
        <dbReference type="Proteomes" id="UP000011732"/>
    </source>
</evidence>
<accession>M3BD24</accession>
<evidence type="ECO:0000256" key="2">
    <source>
        <dbReference type="ARBA" id="ARBA00023125"/>
    </source>
</evidence>
<sequence length="254" mass="26806">MSRTPSARPPEARIPRAGLTADRLVAAAADLADEAGYENVTLSALARRFHVKDASLYAHVGGLRDLRTRMALLAGGEMIDRIAAAVEGRTGKDALAAFAGAYRGYALGHPGRYAATQIRLDEATVTDAPALRRTTEVINGLLRAYGLEEPDLTDAVRLLRSSFHGYCALESAGAFGAPRDLGASWDRMIDALHLTLENWPRRAADRPTEGVSGRDPAPPGTTAPSPPPPAAPPAPRAPRPAPRRGPAGTAANRD</sequence>
<dbReference type="InterPro" id="IPR009057">
    <property type="entry name" value="Homeodomain-like_sf"/>
</dbReference>
<feature type="region of interest" description="Disordered" evidence="5">
    <location>
        <begin position="200"/>
        <end position="254"/>
    </location>
</feature>
<dbReference type="GO" id="GO:0003677">
    <property type="term" value="F:DNA binding"/>
    <property type="evidence" value="ECO:0007669"/>
    <property type="project" value="UniProtKB-UniRule"/>
</dbReference>
<name>M3BD24_STREZ</name>
<dbReference type="Proteomes" id="UP000011732">
    <property type="component" value="Unassembled WGS sequence"/>
</dbReference>
<evidence type="ECO:0000256" key="4">
    <source>
        <dbReference type="PROSITE-ProRule" id="PRU00335"/>
    </source>
</evidence>
<proteinExistence type="predicted"/>
<gene>
    <name evidence="7" type="ORF">H114_31714</name>
</gene>
<keyword evidence="2 4" id="KW-0238">DNA-binding</keyword>
<dbReference type="InterPro" id="IPR036271">
    <property type="entry name" value="Tet_transcr_reg_TetR-rel_C_sf"/>
</dbReference>
<evidence type="ECO:0000256" key="1">
    <source>
        <dbReference type="ARBA" id="ARBA00023015"/>
    </source>
</evidence>
<dbReference type="Gene3D" id="1.10.357.10">
    <property type="entry name" value="Tetracycline Repressor, domain 2"/>
    <property type="match status" value="1"/>
</dbReference>
<keyword evidence="8" id="KW-1185">Reference proteome</keyword>
<protein>
    <submittedName>
        <fullName evidence="7">Transcriptional regulator</fullName>
    </submittedName>
</protein>
<feature type="DNA-binding region" description="H-T-H motif" evidence="4">
    <location>
        <begin position="41"/>
        <end position="60"/>
    </location>
</feature>
<dbReference type="EMBL" id="AOHP01000162">
    <property type="protein sequence ID" value="EMF21684.1"/>
    <property type="molecule type" value="Genomic_DNA"/>
</dbReference>
<dbReference type="SUPFAM" id="SSF46689">
    <property type="entry name" value="Homeodomain-like"/>
    <property type="match status" value="1"/>
</dbReference>
<feature type="domain" description="HTH tetR-type" evidence="6">
    <location>
        <begin position="18"/>
        <end position="78"/>
    </location>
</feature>
<evidence type="ECO:0000259" key="6">
    <source>
        <dbReference type="PROSITE" id="PS50977"/>
    </source>
</evidence>
<reference evidence="7 8" key="1">
    <citation type="journal article" date="2013" name="Genome Announc.">
        <title>Draft Genome Sequence of Streptomyces gancidicus Strain BKS 13-15.</title>
        <authorList>
            <person name="Kumar S."/>
            <person name="Kaur N."/>
            <person name="Singh N.K."/>
            <person name="Raghava G.P."/>
            <person name="Mayilraj S."/>
        </authorList>
    </citation>
    <scope>NUCLEOTIDE SEQUENCE [LARGE SCALE GENOMIC DNA]</scope>
    <source>
        <strain evidence="7 8">BKS 13-15</strain>
    </source>
</reference>
<dbReference type="Gene3D" id="1.10.10.60">
    <property type="entry name" value="Homeodomain-like"/>
    <property type="match status" value="1"/>
</dbReference>
<dbReference type="PROSITE" id="PS50977">
    <property type="entry name" value="HTH_TETR_2"/>
    <property type="match status" value="1"/>
</dbReference>
<evidence type="ECO:0000256" key="5">
    <source>
        <dbReference type="SAM" id="MobiDB-lite"/>
    </source>
</evidence>
<keyword evidence="1" id="KW-0805">Transcription regulation</keyword>
<evidence type="ECO:0000256" key="3">
    <source>
        <dbReference type="ARBA" id="ARBA00023163"/>
    </source>
</evidence>
<dbReference type="SUPFAM" id="SSF48498">
    <property type="entry name" value="Tetracyclin repressor-like, C-terminal domain"/>
    <property type="match status" value="1"/>
</dbReference>
<dbReference type="Pfam" id="PF13305">
    <property type="entry name" value="TetR_C_33"/>
    <property type="match status" value="1"/>
</dbReference>
<comment type="caution">
    <text evidence="7">The sequence shown here is derived from an EMBL/GenBank/DDBJ whole genome shotgun (WGS) entry which is preliminary data.</text>
</comment>
<keyword evidence="3" id="KW-0804">Transcription</keyword>